<dbReference type="AlphaFoldDB" id="A0A6I6MXX1"/>
<dbReference type="KEGG" id="sbro:GQF42_03505"/>
<dbReference type="RefSeq" id="WP_158917513.1">
    <property type="nucleotide sequence ID" value="NZ_CP047020.1"/>
</dbReference>
<protein>
    <submittedName>
        <fullName evidence="2">Lantibiotic dehydratase</fullName>
    </submittedName>
</protein>
<dbReference type="Proteomes" id="UP000436138">
    <property type="component" value="Chromosome"/>
</dbReference>
<name>A0A6I6MXX1_9ACTN</name>
<feature type="domain" description="Lantibiotic dehydratase N-terminal" evidence="1">
    <location>
        <begin position="81"/>
        <end position="709"/>
    </location>
</feature>
<gene>
    <name evidence="2" type="ORF">GQF42_03505</name>
</gene>
<organism evidence="2 3">
    <name type="scientific">Streptomyces broussonetiae</name>
    <dbReference type="NCBI Taxonomy" id="2686304"/>
    <lineage>
        <taxon>Bacteria</taxon>
        <taxon>Bacillati</taxon>
        <taxon>Actinomycetota</taxon>
        <taxon>Actinomycetes</taxon>
        <taxon>Kitasatosporales</taxon>
        <taxon>Streptomycetaceae</taxon>
        <taxon>Streptomyces</taxon>
    </lineage>
</organism>
<evidence type="ECO:0000259" key="1">
    <source>
        <dbReference type="Pfam" id="PF04738"/>
    </source>
</evidence>
<evidence type="ECO:0000313" key="2">
    <source>
        <dbReference type="EMBL" id="QHA02480.1"/>
    </source>
</evidence>
<sequence length="762" mass="84201">MTEDLVPSLGRWRLWEQFALRGPGFPADGVLRLAPAGLAEAADKFAADDPLDGIRWEDFARLFGDAAVDTAHTLQNIARMPSFRKAVAWQNRPVLASGIAPFLRWTPSVESRSSMPRQREELVAHYWQRFCVKNDTIGFFGPVGWGHWDPVTPGATVDTGTGLIAESSVYWASWGIDALAKTLDADPALREWIAPRRVPFVALDGNRVRVPGRRAVTVSAETAAVLARCDGARAARHIALDLPDVDVPAVLSDLVARRWVVWRLEVPADTHPDRALRAWVETVGAAGPRRRAREALDRLERGRAAVAAARDADGLIEAMTALERDFTDLTATAAVREKSASTAPCRALVYSDTRRSATARLGPTVLQALRPLRLLMDSAGWLTSGLATTVTQETRQVYDRLAAEGPVDLASFWFACLPVLHGAARAAASDLQREFAARWQRILAVPAQARRVAVASADIEAAVREQFPHTGDGWTAARYLSPDILIAADGTESIARGDFTLVLGELHLAANTLGASLFTHQHPDIGELFRLTDRDHPGPRLMPLIPKEHRARLSARVRHTLVRPEDHQVALADFTADPARPRTVRSADALVEDRDRGLVVRLPDGSAFPVLDVFAHVLTTLSMDLFQLLPLAGHTPRVTVDRLVVARETWRLPAAHTEFADEKDEARRFVRARRWRAELGLPRYVFVVSPTESRPFYVDFDSPVYVTILAKALRRLARKDPDGTVTFTEMLPTPEQTWLTDDEGRRYASELRFVAFDTAPGT</sequence>
<accession>A0A6I6MXX1</accession>
<keyword evidence="3" id="KW-1185">Reference proteome</keyword>
<dbReference type="EMBL" id="CP047020">
    <property type="protein sequence ID" value="QHA02480.1"/>
    <property type="molecule type" value="Genomic_DNA"/>
</dbReference>
<dbReference type="Pfam" id="PF04738">
    <property type="entry name" value="Lant_dehydr_N"/>
    <property type="match status" value="1"/>
</dbReference>
<evidence type="ECO:0000313" key="3">
    <source>
        <dbReference type="Proteomes" id="UP000436138"/>
    </source>
</evidence>
<proteinExistence type="predicted"/>
<dbReference type="InterPro" id="IPR006827">
    <property type="entry name" value="Lant_deHydtase_N"/>
</dbReference>
<reference evidence="2 3" key="1">
    <citation type="submission" date="2019-12" db="EMBL/GenBank/DDBJ databases">
        <title>Streptomyces sp. strain T44 isolated from rhizosphere soil of Broussonetia papyrifera.</title>
        <authorList>
            <person name="Mo P."/>
        </authorList>
    </citation>
    <scope>NUCLEOTIDE SEQUENCE [LARGE SCALE GENOMIC DNA]</scope>
    <source>
        <strain evidence="2 3">T44</strain>
    </source>
</reference>